<accession>A0ABD3RXC5</accession>
<feature type="compositionally biased region" description="Basic and acidic residues" evidence="1">
    <location>
        <begin position="503"/>
        <end position="521"/>
    </location>
</feature>
<evidence type="ECO:0000259" key="2">
    <source>
        <dbReference type="Pfam" id="PF20710"/>
    </source>
</evidence>
<evidence type="ECO:0000256" key="1">
    <source>
        <dbReference type="SAM" id="MobiDB-lite"/>
    </source>
</evidence>
<feature type="domain" description="DUF6824" evidence="2">
    <location>
        <begin position="568"/>
        <end position="649"/>
    </location>
</feature>
<sequence>MRRGNMTSRPPGRGMSAAVAAAVGRVVAGVAAVVVAPTLLICRSRRRGDKGSGRSAATSRRDSIERLESDKIKLAEFARPDQRIRDDLERWETRRGRRPNRHGCDDIRGKDIRRPVDPPGDFIACAPTLPVIRAVTLDLKQRPGTSRGPTRHVDDDVMRHGSLEAFKGSGIVPDVEERRETSRVGQDLQSSCAWHLITWCDIGIPDSLELSPDRPLPEKALVLEESTGLRDFEPRPFRPTGEGEYDYDKMPSQELVANRHGAVSYTKCQVKPLDRQRSSYESITTSPTSDDDNIDDLLTLASTGDEPPQFEYLPDRQSSGDVHLPLINVPITGQPADYDLASESESDGVIVAPEIEFDVRPSSHVLCDAGSNVASASPYPDLPPEGDALHEVVLAQESTDCEPPQKKSRGLKIDYSEAVEPSQGDVLCGRGGHTTKHPGNIRFRQKAAELRREKVKCKKVDKYRMSEILTEFVTGQGHHFLKEGPDRKWYRVLNPRIKASQLLREDPDKTKAIRKDSDDRSTTSPSSVTEGWQDIDSCMENGTPGTPTTGHGVIYIAMSNPVEPSENDVLCGRGDFTKTHPGNIHFREKVMELLQRYHHCSMEEKFKLSVEVIESVTKNGHSFLKKVDGKWYRVNGGALRKKSSQAFRDAREKILGDFLDSLDDVPLSPD</sequence>
<evidence type="ECO:0000313" key="4">
    <source>
        <dbReference type="Proteomes" id="UP001530377"/>
    </source>
</evidence>
<feature type="domain" description="DUF6824" evidence="2">
    <location>
        <begin position="425"/>
        <end position="505"/>
    </location>
</feature>
<evidence type="ECO:0000313" key="3">
    <source>
        <dbReference type="EMBL" id="KAL3816875.1"/>
    </source>
</evidence>
<protein>
    <recommendedName>
        <fullName evidence="2">DUF6824 domain-containing protein</fullName>
    </recommendedName>
</protein>
<keyword evidence="4" id="KW-1185">Reference proteome</keyword>
<reference evidence="3 4" key="1">
    <citation type="submission" date="2024-10" db="EMBL/GenBank/DDBJ databases">
        <title>Updated reference genomes for cyclostephanoid diatoms.</title>
        <authorList>
            <person name="Roberts W.R."/>
            <person name="Alverson A.J."/>
        </authorList>
    </citation>
    <scope>NUCLEOTIDE SEQUENCE [LARGE SCALE GENOMIC DNA]</scope>
    <source>
        <strain evidence="3 4">AJA228-03</strain>
    </source>
</reference>
<feature type="region of interest" description="Disordered" evidence="1">
    <location>
        <begin position="501"/>
        <end position="535"/>
    </location>
</feature>
<name>A0ABD3RXC5_9STRA</name>
<dbReference type="AlphaFoldDB" id="A0ABD3RXC5"/>
<proteinExistence type="predicted"/>
<dbReference type="EMBL" id="JALLPB020000127">
    <property type="protein sequence ID" value="KAL3816875.1"/>
    <property type="molecule type" value="Genomic_DNA"/>
</dbReference>
<organism evidence="3 4">
    <name type="scientific">Cyclostephanos tholiformis</name>
    <dbReference type="NCBI Taxonomy" id="382380"/>
    <lineage>
        <taxon>Eukaryota</taxon>
        <taxon>Sar</taxon>
        <taxon>Stramenopiles</taxon>
        <taxon>Ochrophyta</taxon>
        <taxon>Bacillariophyta</taxon>
        <taxon>Coscinodiscophyceae</taxon>
        <taxon>Thalassiosirophycidae</taxon>
        <taxon>Stephanodiscales</taxon>
        <taxon>Stephanodiscaceae</taxon>
        <taxon>Cyclostephanos</taxon>
    </lineage>
</organism>
<gene>
    <name evidence="3" type="ORF">ACHAXA_006951</name>
</gene>
<dbReference type="Proteomes" id="UP001530377">
    <property type="component" value="Unassembled WGS sequence"/>
</dbReference>
<dbReference type="Pfam" id="PF20710">
    <property type="entry name" value="DUF6824"/>
    <property type="match status" value="2"/>
</dbReference>
<dbReference type="InterPro" id="IPR049227">
    <property type="entry name" value="DUF6824"/>
</dbReference>
<comment type="caution">
    <text evidence="3">The sequence shown here is derived from an EMBL/GenBank/DDBJ whole genome shotgun (WGS) entry which is preliminary data.</text>
</comment>